<dbReference type="VEuPathDB" id="AmoebaDB:ACA1_181540"/>
<dbReference type="EMBL" id="KB007904">
    <property type="protein sequence ID" value="ELR21265.1"/>
    <property type="molecule type" value="Genomic_DNA"/>
</dbReference>
<protein>
    <submittedName>
        <fullName evidence="2">Uncharacterized protein</fullName>
    </submittedName>
</protein>
<dbReference type="PANTHER" id="PTHR10697">
    <property type="entry name" value="MAMMALIAN EPENDYMIN-RELATED PROTEIN 1"/>
    <property type="match status" value="1"/>
</dbReference>
<accession>L8H7Y2</accession>
<dbReference type="PANTHER" id="PTHR10697:SF1">
    <property type="entry name" value="MAMMALIAN EPENDYMIN-RELATED PROTEIN 1"/>
    <property type="match status" value="1"/>
</dbReference>
<dbReference type="Proteomes" id="UP000011083">
    <property type="component" value="Unassembled WGS sequence"/>
</dbReference>
<feature type="signal peptide" evidence="1">
    <location>
        <begin position="1"/>
        <end position="22"/>
    </location>
</feature>
<reference evidence="2 3" key="1">
    <citation type="journal article" date="2013" name="Genome Biol.">
        <title>Genome of Acanthamoeba castellanii highlights extensive lateral gene transfer and early evolution of tyrosine kinase signaling.</title>
        <authorList>
            <person name="Clarke M."/>
            <person name="Lohan A.J."/>
            <person name="Liu B."/>
            <person name="Lagkouvardos I."/>
            <person name="Roy S."/>
            <person name="Zafar N."/>
            <person name="Bertelli C."/>
            <person name="Schilde C."/>
            <person name="Kianianmomeni A."/>
            <person name="Burglin T.R."/>
            <person name="Frech C."/>
            <person name="Turcotte B."/>
            <person name="Kopec K.O."/>
            <person name="Synnott J.M."/>
            <person name="Choo C."/>
            <person name="Paponov I."/>
            <person name="Finkler A."/>
            <person name="Soon Heng Tan C."/>
            <person name="Hutchins A.P."/>
            <person name="Weinmeier T."/>
            <person name="Rattei T."/>
            <person name="Chu J.S."/>
            <person name="Gimenez G."/>
            <person name="Irimia M."/>
            <person name="Rigden D.J."/>
            <person name="Fitzpatrick D.A."/>
            <person name="Lorenzo-Morales J."/>
            <person name="Bateman A."/>
            <person name="Chiu C.H."/>
            <person name="Tang P."/>
            <person name="Hegemann P."/>
            <person name="Fromm H."/>
            <person name="Raoult D."/>
            <person name="Greub G."/>
            <person name="Miranda-Saavedra D."/>
            <person name="Chen N."/>
            <person name="Nash P."/>
            <person name="Ginger M.L."/>
            <person name="Horn M."/>
            <person name="Schaap P."/>
            <person name="Caler L."/>
            <person name="Loftus B."/>
        </authorList>
    </citation>
    <scope>NUCLEOTIDE SEQUENCE [LARGE SCALE GENOMIC DNA]</scope>
    <source>
        <strain evidence="2 3">Neff</strain>
    </source>
</reference>
<evidence type="ECO:0000313" key="3">
    <source>
        <dbReference type="Proteomes" id="UP000011083"/>
    </source>
</evidence>
<dbReference type="GO" id="GO:0005576">
    <property type="term" value="C:extracellular region"/>
    <property type="evidence" value="ECO:0007669"/>
    <property type="project" value="InterPro"/>
</dbReference>
<feature type="chain" id="PRO_5003990497" evidence="1">
    <location>
        <begin position="23"/>
        <end position="231"/>
    </location>
</feature>
<keyword evidence="1" id="KW-0732">Signal</keyword>
<dbReference type="GeneID" id="14922173"/>
<dbReference type="RefSeq" id="XP_004345809.1">
    <property type="nucleotide sequence ID" value="XM_004345759.1"/>
</dbReference>
<sequence length="231" mass="25408">MMRAVLVVVALLAVSLVHLSSGAPEPACCFPRHFVSSYEHFADQGGFQANIRYSEDYGVRLDTSLWDPKAVASRAQVYLLKTGHLYEYNVTSGSCVHFECSSCFTPFCTGQNTAFRFAGNVTIGSQNAQKWAVRAGEEFYSEITAVGSRPGQCIPVNELAMSGMYLEADTRYSNSFFYNVRPLSSLDGSFFNPPASCRDVHVTTMTPTTRPQHFPPAFLSLEGQARLLGVL</sequence>
<dbReference type="KEGG" id="acan:ACA1_181540"/>
<evidence type="ECO:0000313" key="2">
    <source>
        <dbReference type="EMBL" id="ELR21265.1"/>
    </source>
</evidence>
<gene>
    <name evidence="2" type="ORF">ACA1_181540</name>
</gene>
<dbReference type="GO" id="GO:0005509">
    <property type="term" value="F:calcium ion binding"/>
    <property type="evidence" value="ECO:0007669"/>
    <property type="project" value="InterPro"/>
</dbReference>
<keyword evidence="3" id="KW-1185">Reference proteome</keyword>
<evidence type="ECO:0000256" key="1">
    <source>
        <dbReference type="SAM" id="SignalP"/>
    </source>
</evidence>
<dbReference type="GO" id="GO:0005764">
    <property type="term" value="C:lysosome"/>
    <property type="evidence" value="ECO:0007669"/>
    <property type="project" value="TreeGrafter"/>
</dbReference>
<dbReference type="InterPro" id="IPR001299">
    <property type="entry name" value="Ependymin"/>
</dbReference>
<proteinExistence type="predicted"/>
<dbReference type="AlphaFoldDB" id="L8H7Y2"/>
<organism evidence="2 3">
    <name type="scientific">Acanthamoeba castellanii (strain ATCC 30010 / Neff)</name>
    <dbReference type="NCBI Taxonomy" id="1257118"/>
    <lineage>
        <taxon>Eukaryota</taxon>
        <taxon>Amoebozoa</taxon>
        <taxon>Discosea</taxon>
        <taxon>Longamoebia</taxon>
        <taxon>Centramoebida</taxon>
        <taxon>Acanthamoebidae</taxon>
        <taxon>Acanthamoeba</taxon>
    </lineage>
</organism>
<dbReference type="GO" id="GO:0007160">
    <property type="term" value="P:cell-matrix adhesion"/>
    <property type="evidence" value="ECO:0007669"/>
    <property type="project" value="InterPro"/>
</dbReference>
<name>L8H7Y2_ACACF</name>